<dbReference type="SUPFAM" id="SSF81606">
    <property type="entry name" value="PP2C-like"/>
    <property type="match status" value="1"/>
</dbReference>
<comment type="catalytic activity">
    <reaction evidence="8">
        <text>O-phospho-L-threonyl-[protein] + H2O = L-threonyl-[protein] + phosphate</text>
        <dbReference type="Rhea" id="RHEA:47004"/>
        <dbReference type="Rhea" id="RHEA-COMP:11060"/>
        <dbReference type="Rhea" id="RHEA-COMP:11605"/>
        <dbReference type="ChEBI" id="CHEBI:15377"/>
        <dbReference type="ChEBI" id="CHEBI:30013"/>
        <dbReference type="ChEBI" id="CHEBI:43474"/>
        <dbReference type="ChEBI" id="CHEBI:61977"/>
        <dbReference type="EC" id="3.1.3.16"/>
    </reaction>
</comment>
<evidence type="ECO:0000256" key="1">
    <source>
        <dbReference type="ARBA" id="ARBA00001936"/>
    </source>
</evidence>
<organism evidence="10 11">
    <name type="scientific">Halalkalibacter okhensis</name>
    <dbReference type="NCBI Taxonomy" id="333138"/>
    <lineage>
        <taxon>Bacteria</taxon>
        <taxon>Bacillati</taxon>
        <taxon>Bacillota</taxon>
        <taxon>Bacilli</taxon>
        <taxon>Bacillales</taxon>
        <taxon>Bacillaceae</taxon>
        <taxon>Halalkalibacter</taxon>
    </lineage>
</organism>
<keyword evidence="11" id="KW-1185">Reference proteome</keyword>
<dbReference type="InterPro" id="IPR036457">
    <property type="entry name" value="PPM-type-like_dom_sf"/>
</dbReference>
<evidence type="ECO:0000256" key="4">
    <source>
        <dbReference type="ARBA" id="ARBA00022801"/>
    </source>
</evidence>
<dbReference type="NCBIfam" id="NF033484">
    <property type="entry name" value="Stp1_PP2C_phos"/>
    <property type="match status" value="1"/>
</dbReference>
<dbReference type="GO" id="GO:0004722">
    <property type="term" value="F:protein serine/threonine phosphatase activity"/>
    <property type="evidence" value="ECO:0007669"/>
    <property type="project" value="UniProtKB-EC"/>
</dbReference>
<protein>
    <recommendedName>
        <fullName evidence="2">protein-serine/threonine phosphatase</fullName>
        <ecNumber evidence="2">3.1.3.16</ecNumber>
    </recommendedName>
</protein>
<keyword evidence="4" id="KW-0378">Hydrolase</keyword>
<dbReference type="EMBL" id="JRJU01000015">
    <property type="protein sequence ID" value="KHF39827.1"/>
    <property type="molecule type" value="Genomic_DNA"/>
</dbReference>
<evidence type="ECO:0000256" key="3">
    <source>
        <dbReference type="ARBA" id="ARBA00022723"/>
    </source>
</evidence>
<comment type="cofactor">
    <cofactor evidence="1">
        <name>Mn(2+)</name>
        <dbReference type="ChEBI" id="CHEBI:29035"/>
    </cofactor>
</comment>
<name>A0A0B0IG53_9BACI</name>
<evidence type="ECO:0000256" key="2">
    <source>
        <dbReference type="ARBA" id="ARBA00013081"/>
    </source>
</evidence>
<evidence type="ECO:0000313" key="11">
    <source>
        <dbReference type="Proteomes" id="UP000030832"/>
    </source>
</evidence>
<dbReference type="PANTHER" id="PTHR47992">
    <property type="entry name" value="PROTEIN PHOSPHATASE"/>
    <property type="match status" value="1"/>
</dbReference>
<dbReference type="PROSITE" id="PS51746">
    <property type="entry name" value="PPM_2"/>
    <property type="match status" value="1"/>
</dbReference>
<keyword evidence="6" id="KW-0464">Manganese</keyword>
<accession>A0A0B0IG53</accession>
<evidence type="ECO:0000256" key="8">
    <source>
        <dbReference type="ARBA" id="ARBA00048336"/>
    </source>
</evidence>
<dbReference type="FunFam" id="3.60.40.10:FF:000002">
    <property type="entry name" value="Serine/threonine phosphatase stp"/>
    <property type="match status" value="1"/>
</dbReference>
<dbReference type="Proteomes" id="UP000030832">
    <property type="component" value="Unassembled WGS sequence"/>
</dbReference>
<dbReference type="eggNOG" id="COG0631">
    <property type="taxonomic scope" value="Bacteria"/>
</dbReference>
<dbReference type="AlphaFoldDB" id="A0A0B0IG53"/>
<dbReference type="SMART" id="SM00332">
    <property type="entry name" value="PP2Cc"/>
    <property type="match status" value="1"/>
</dbReference>
<evidence type="ECO:0000256" key="5">
    <source>
        <dbReference type="ARBA" id="ARBA00022912"/>
    </source>
</evidence>
<gene>
    <name evidence="10" type="ORF">LQ50_13390</name>
</gene>
<dbReference type="InterPro" id="IPR015655">
    <property type="entry name" value="PP2C"/>
</dbReference>
<proteinExistence type="predicted"/>
<dbReference type="SMART" id="SM00331">
    <property type="entry name" value="PP2C_SIG"/>
    <property type="match status" value="1"/>
</dbReference>
<dbReference type="CDD" id="cd00143">
    <property type="entry name" value="PP2Cc"/>
    <property type="match status" value="1"/>
</dbReference>
<dbReference type="STRING" id="333138.LQ50_13390"/>
<dbReference type="EC" id="3.1.3.16" evidence="2"/>
<comment type="catalytic activity">
    <reaction evidence="7">
        <text>O-phospho-L-seryl-[protein] + H2O = L-seryl-[protein] + phosphate</text>
        <dbReference type="Rhea" id="RHEA:20629"/>
        <dbReference type="Rhea" id="RHEA-COMP:9863"/>
        <dbReference type="Rhea" id="RHEA-COMP:11604"/>
        <dbReference type="ChEBI" id="CHEBI:15377"/>
        <dbReference type="ChEBI" id="CHEBI:29999"/>
        <dbReference type="ChEBI" id="CHEBI:43474"/>
        <dbReference type="ChEBI" id="CHEBI:83421"/>
        <dbReference type="EC" id="3.1.3.16"/>
    </reaction>
</comment>
<evidence type="ECO:0000256" key="6">
    <source>
        <dbReference type="ARBA" id="ARBA00023211"/>
    </source>
</evidence>
<dbReference type="Pfam" id="PF13672">
    <property type="entry name" value="PP2C_2"/>
    <property type="match status" value="1"/>
</dbReference>
<dbReference type="RefSeq" id="WP_034629739.1">
    <property type="nucleotide sequence ID" value="NZ_JRJU01000015.1"/>
</dbReference>
<evidence type="ECO:0000259" key="9">
    <source>
        <dbReference type="PROSITE" id="PS51746"/>
    </source>
</evidence>
<comment type="caution">
    <text evidence="10">The sequence shown here is derived from an EMBL/GenBank/DDBJ whole genome shotgun (WGS) entry which is preliminary data.</text>
</comment>
<dbReference type="InterPro" id="IPR001932">
    <property type="entry name" value="PPM-type_phosphatase-like_dom"/>
</dbReference>
<reference evidence="10 11" key="1">
    <citation type="submission" date="2014-09" db="EMBL/GenBank/DDBJ databases">
        <title>Genome sequencing and annotation of Bacillus Okhensis strain Kh10-101T.</title>
        <authorList>
            <person name="Prakash J.S."/>
        </authorList>
    </citation>
    <scope>NUCLEOTIDE SEQUENCE [LARGE SCALE GENOMIC DNA]</scope>
    <source>
        <strain evidence="11">Kh10-101T</strain>
    </source>
</reference>
<keyword evidence="5" id="KW-0904">Protein phosphatase</keyword>
<feature type="domain" description="PPM-type phosphatase" evidence="9">
    <location>
        <begin position="2"/>
        <end position="241"/>
    </location>
</feature>
<dbReference type="GO" id="GO:0046872">
    <property type="term" value="F:metal ion binding"/>
    <property type="evidence" value="ECO:0007669"/>
    <property type="project" value="UniProtKB-KW"/>
</dbReference>
<evidence type="ECO:0000256" key="7">
    <source>
        <dbReference type="ARBA" id="ARBA00047761"/>
    </source>
</evidence>
<keyword evidence="3" id="KW-0479">Metal-binding</keyword>
<dbReference type="OrthoDB" id="9801841at2"/>
<dbReference type="Gene3D" id="3.60.40.10">
    <property type="entry name" value="PPM-type phosphatase domain"/>
    <property type="match status" value="1"/>
</dbReference>
<evidence type="ECO:0000313" key="10">
    <source>
        <dbReference type="EMBL" id="KHF39827.1"/>
    </source>
</evidence>
<sequence>MEFTFRTDVGKVRAHNEDSGGVFKNELGILAVVADGMGGHRAGDVASTMTTSYLRDVWGEVKEIATVVDAEKWLLEQFERINEQLYVHAEQHPECRGMGTTLVVALCTEEFISIAHIGDSRAYVYNEFGFQLKTSDHSLVQELVRNGQISEEEAEHHPRRNVLLRALGTESEIKIDVTTLQVEEEQQLLLCSDGLTNKVSNDELKASLEGSEELPLKADKLINLANERGGEDNITVAMINYTNQTNERSKEQ</sequence>